<accession>A0A4Y2BVY3</accession>
<name>A0A4Y2BVY3_ARAVE</name>
<organism evidence="1 2">
    <name type="scientific">Araneus ventricosus</name>
    <name type="common">Orbweaver spider</name>
    <name type="synonym">Epeira ventricosa</name>
    <dbReference type="NCBI Taxonomy" id="182803"/>
    <lineage>
        <taxon>Eukaryota</taxon>
        <taxon>Metazoa</taxon>
        <taxon>Ecdysozoa</taxon>
        <taxon>Arthropoda</taxon>
        <taxon>Chelicerata</taxon>
        <taxon>Arachnida</taxon>
        <taxon>Araneae</taxon>
        <taxon>Araneomorphae</taxon>
        <taxon>Entelegynae</taxon>
        <taxon>Araneoidea</taxon>
        <taxon>Araneidae</taxon>
        <taxon>Araneus</taxon>
    </lineage>
</organism>
<sequence>MQRGQRKTRKSVFYDLFSTTTVVHFTSACYVVDGGFLLHRVLWQAKESFSFILKKYVDYAKKHFNGGASIFFYSYPEDAEKSTKSVERIRRRKKHIAGYVMFDESKSATMPQEKFLSNDKNKQRLINMLWVKFQKEGFVVKQAQEDADYLIVKSALDMEKSSQFVVVVDEDIDLLVIMTASVIPKTFSS</sequence>
<protein>
    <submittedName>
        <fullName evidence="1">Uncharacterized protein</fullName>
    </submittedName>
</protein>
<dbReference type="PROSITE" id="PS51257">
    <property type="entry name" value="PROKAR_LIPOPROTEIN"/>
    <property type="match status" value="1"/>
</dbReference>
<evidence type="ECO:0000313" key="2">
    <source>
        <dbReference type="Proteomes" id="UP000499080"/>
    </source>
</evidence>
<keyword evidence="2" id="KW-1185">Reference proteome</keyword>
<dbReference type="Proteomes" id="UP000499080">
    <property type="component" value="Unassembled WGS sequence"/>
</dbReference>
<dbReference type="EMBL" id="BGPR01000117">
    <property type="protein sequence ID" value="GBL96093.1"/>
    <property type="molecule type" value="Genomic_DNA"/>
</dbReference>
<proteinExistence type="predicted"/>
<reference evidence="1 2" key="1">
    <citation type="journal article" date="2019" name="Sci. Rep.">
        <title>Orb-weaving spider Araneus ventricosus genome elucidates the spidroin gene catalogue.</title>
        <authorList>
            <person name="Kono N."/>
            <person name="Nakamura H."/>
            <person name="Ohtoshi R."/>
            <person name="Moran D.A.P."/>
            <person name="Shinohara A."/>
            <person name="Yoshida Y."/>
            <person name="Fujiwara M."/>
            <person name="Mori M."/>
            <person name="Tomita M."/>
            <person name="Arakawa K."/>
        </authorList>
    </citation>
    <scope>NUCLEOTIDE SEQUENCE [LARGE SCALE GENOMIC DNA]</scope>
</reference>
<gene>
    <name evidence="1" type="ORF">AVEN_104329_1</name>
</gene>
<evidence type="ECO:0000313" key="1">
    <source>
        <dbReference type="EMBL" id="GBL96093.1"/>
    </source>
</evidence>
<comment type="caution">
    <text evidence="1">The sequence shown here is derived from an EMBL/GenBank/DDBJ whole genome shotgun (WGS) entry which is preliminary data.</text>
</comment>
<dbReference type="AlphaFoldDB" id="A0A4Y2BVY3"/>